<keyword evidence="1" id="KW-0472">Membrane</keyword>
<keyword evidence="1" id="KW-1133">Transmembrane helix</keyword>
<protein>
    <submittedName>
        <fullName evidence="2">Uncharacterized protein</fullName>
    </submittedName>
</protein>
<dbReference type="AlphaFoldDB" id="A0A2T0SE28"/>
<feature type="transmembrane region" description="Helical" evidence="1">
    <location>
        <begin position="178"/>
        <end position="195"/>
    </location>
</feature>
<comment type="caution">
    <text evidence="2">The sequence shown here is derived from an EMBL/GenBank/DDBJ whole genome shotgun (WGS) entry which is preliminary data.</text>
</comment>
<sequence>MSTTVRAALAVAVLRAYSVLLPVVATALVVLVVLAFGSSPWAGIGVCVPVLPLLVLLARRPRLLDRLAFEEVPGVPVAPREQPGLWGLVHQVCERVGAAPPDGIRVLASASAGVSHRAGLPGLRVTRRELHVGAPLFLCLGEERLARVLARVLAPRDTALVGRDLLVRVLAHPRTRRWYVFRLCAAAYLALVRPLCLRHDRPSGGADLAWVERAWREFVDDHLTPGWAAGYLPTSCVEGFALFWAEHSESADSCTDLLVDPRTLLDEAVRLTMVDEADTKTRVDWLTLGHVAGRHAAVLATARLLDAAGAVMAREGTLGAVLDALDAGRIAELGPPDARPGDRHAGPRALRECVRGPVRADLAALVGLALADHGLARWQLSWSGLRSLVVRPPHGDGLDDLLAAATADRGDTGALRAALADAGVAPDYRPEVH</sequence>
<evidence type="ECO:0000313" key="3">
    <source>
        <dbReference type="Proteomes" id="UP000239494"/>
    </source>
</evidence>
<evidence type="ECO:0000313" key="2">
    <source>
        <dbReference type="EMBL" id="PRY31664.1"/>
    </source>
</evidence>
<gene>
    <name evidence="2" type="ORF">CLV43_12270</name>
</gene>
<reference evidence="2 3" key="1">
    <citation type="submission" date="2018-03" db="EMBL/GenBank/DDBJ databases">
        <title>Genomic Encyclopedia of Archaeal and Bacterial Type Strains, Phase II (KMG-II): from individual species to whole genera.</title>
        <authorList>
            <person name="Goeker M."/>
        </authorList>
    </citation>
    <scope>NUCLEOTIDE SEQUENCE [LARGE SCALE GENOMIC DNA]</scope>
    <source>
        <strain evidence="2 3">DSM 44720</strain>
    </source>
</reference>
<feature type="transmembrane region" description="Helical" evidence="1">
    <location>
        <begin position="41"/>
        <end position="58"/>
    </location>
</feature>
<dbReference type="Proteomes" id="UP000239494">
    <property type="component" value="Unassembled WGS sequence"/>
</dbReference>
<dbReference type="OrthoDB" id="155290at2"/>
<dbReference type="RefSeq" id="WP_146175148.1">
    <property type="nucleotide sequence ID" value="NZ_PVTF01000022.1"/>
</dbReference>
<accession>A0A2T0SE28</accession>
<feature type="transmembrane region" description="Helical" evidence="1">
    <location>
        <begin position="12"/>
        <end position="35"/>
    </location>
</feature>
<evidence type="ECO:0000256" key="1">
    <source>
        <dbReference type="SAM" id="Phobius"/>
    </source>
</evidence>
<organism evidence="2 3">
    <name type="scientific">Umezawaea tangerina</name>
    <dbReference type="NCBI Taxonomy" id="84725"/>
    <lineage>
        <taxon>Bacteria</taxon>
        <taxon>Bacillati</taxon>
        <taxon>Actinomycetota</taxon>
        <taxon>Actinomycetes</taxon>
        <taxon>Pseudonocardiales</taxon>
        <taxon>Pseudonocardiaceae</taxon>
        <taxon>Umezawaea</taxon>
    </lineage>
</organism>
<name>A0A2T0SE28_9PSEU</name>
<keyword evidence="1" id="KW-0812">Transmembrane</keyword>
<keyword evidence="3" id="KW-1185">Reference proteome</keyword>
<proteinExistence type="predicted"/>
<dbReference type="EMBL" id="PVTF01000022">
    <property type="protein sequence ID" value="PRY31664.1"/>
    <property type="molecule type" value="Genomic_DNA"/>
</dbReference>